<dbReference type="GO" id="GO:0005681">
    <property type="term" value="C:spliceosomal complex"/>
    <property type="evidence" value="ECO:0007669"/>
    <property type="project" value="UniProtKB-KW"/>
</dbReference>
<keyword evidence="4" id="KW-0747">Spliceosome</keyword>
<evidence type="ECO:0000259" key="11">
    <source>
        <dbReference type="PROSITE" id="PS51294"/>
    </source>
</evidence>
<evidence type="ECO:0000256" key="1">
    <source>
        <dbReference type="ARBA" id="ARBA00004123"/>
    </source>
</evidence>
<feature type="domain" description="Myb-like" evidence="10">
    <location>
        <begin position="45"/>
        <end position="96"/>
    </location>
</feature>
<dbReference type="GO" id="GO:0003677">
    <property type="term" value="F:DNA binding"/>
    <property type="evidence" value="ECO:0007669"/>
    <property type="project" value="UniProtKB-KW"/>
</dbReference>
<evidence type="ECO:0000256" key="2">
    <source>
        <dbReference type="ARBA" id="ARBA00010506"/>
    </source>
</evidence>
<comment type="subcellular location">
    <subcellularLocation>
        <location evidence="1">Nucleus</location>
    </subcellularLocation>
</comment>
<keyword evidence="8" id="KW-0539">Nucleus</keyword>
<evidence type="ECO:0000256" key="5">
    <source>
        <dbReference type="ARBA" id="ARBA00022737"/>
    </source>
</evidence>
<keyword evidence="6" id="KW-0238">DNA-binding</keyword>
<dbReference type="InterPro" id="IPR001005">
    <property type="entry name" value="SANT/Myb"/>
</dbReference>
<dbReference type="InterPro" id="IPR009057">
    <property type="entry name" value="Homeodomain-like_sf"/>
</dbReference>
<evidence type="ECO:0000259" key="10">
    <source>
        <dbReference type="PROSITE" id="PS50090"/>
    </source>
</evidence>
<evidence type="ECO:0000256" key="7">
    <source>
        <dbReference type="ARBA" id="ARBA00023187"/>
    </source>
</evidence>
<dbReference type="InterPro" id="IPR017930">
    <property type="entry name" value="Myb_dom"/>
</dbReference>
<dbReference type="Proteomes" id="UP000515124">
    <property type="component" value="Unplaced"/>
</dbReference>
<feature type="domain" description="HTH myb-type" evidence="11">
    <location>
        <begin position="1"/>
        <end position="48"/>
    </location>
</feature>
<dbReference type="AlphaFoldDB" id="A0A6P5RNA1"/>
<name>A0A6P5RNA1_PRUAV</name>
<evidence type="ECO:0000256" key="3">
    <source>
        <dbReference type="ARBA" id="ARBA00022664"/>
    </source>
</evidence>
<protein>
    <submittedName>
        <fullName evidence="13">Cell division cycle 5-related protein-like</fullName>
    </submittedName>
</protein>
<evidence type="ECO:0000256" key="9">
    <source>
        <dbReference type="SAM" id="MobiDB-lite"/>
    </source>
</evidence>
<feature type="domain" description="Myb-like" evidence="10">
    <location>
        <begin position="1"/>
        <end position="44"/>
    </location>
</feature>
<dbReference type="SUPFAM" id="SSF46689">
    <property type="entry name" value="Homeodomain-like"/>
    <property type="match status" value="1"/>
</dbReference>
<dbReference type="GO" id="GO:0000398">
    <property type="term" value="P:mRNA splicing, via spliceosome"/>
    <property type="evidence" value="ECO:0007669"/>
    <property type="project" value="InterPro"/>
</dbReference>
<dbReference type="GO" id="GO:0000974">
    <property type="term" value="C:Prp19 complex"/>
    <property type="evidence" value="ECO:0007669"/>
    <property type="project" value="InterPro"/>
</dbReference>
<dbReference type="Gene3D" id="1.10.10.60">
    <property type="entry name" value="Homeodomain-like"/>
    <property type="match status" value="1"/>
</dbReference>
<feature type="compositionally biased region" description="Polar residues" evidence="9">
    <location>
        <begin position="107"/>
        <end position="126"/>
    </location>
</feature>
<organism evidence="12 13">
    <name type="scientific">Prunus avium</name>
    <name type="common">Cherry</name>
    <name type="synonym">Cerasus avium</name>
    <dbReference type="NCBI Taxonomy" id="42229"/>
    <lineage>
        <taxon>Eukaryota</taxon>
        <taxon>Viridiplantae</taxon>
        <taxon>Streptophyta</taxon>
        <taxon>Embryophyta</taxon>
        <taxon>Tracheophyta</taxon>
        <taxon>Spermatophyta</taxon>
        <taxon>Magnoliopsida</taxon>
        <taxon>eudicotyledons</taxon>
        <taxon>Gunneridae</taxon>
        <taxon>Pentapetalae</taxon>
        <taxon>rosids</taxon>
        <taxon>fabids</taxon>
        <taxon>Rosales</taxon>
        <taxon>Rosaceae</taxon>
        <taxon>Amygdaloideae</taxon>
        <taxon>Amygdaleae</taxon>
        <taxon>Prunus</taxon>
    </lineage>
</organism>
<evidence type="ECO:0000256" key="8">
    <source>
        <dbReference type="ARBA" id="ARBA00023242"/>
    </source>
</evidence>
<reference evidence="13" key="1">
    <citation type="submission" date="2025-08" db="UniProtKB">
        <authorList>
            <consortium name="RefSeq"/>
        </authorList>
    </citation>
    <scope>IDENTIFICATION</scope>
</reference>
<dbReference type="PANTHER" id="PTHR45885">
    <property type="entry name" value="CELL DIVISION CYCLE 5-LIKE PROTEIN"/>
    <property type="match status" value="1"/>
</dbReference>
<gene>
    <name evidence="13" type="primary">LOC110748790</name>
</gene>
<sequence length="149" mass="17476">MVEDQDLIEVVERYGYGTHIWEAVARFLGTRTRRECQSLWAEWLDPQIRRDEWSEMKDTKLRELSRIMPAQWQTISEIFNSSRTAMACQLRHAFILENPQKIFGQEGPSSFTKKAGPSQRTNNQPKSGEKKLFLKRSTPRIKIDLGFDE</sequence>
<dbReference type="CDD" id="cd00167">
    <property type="entry name" value="SANT"/>
    <property type="match status" value="1"/>
</dbReference>
<feature type="region of interest" description="Disordered" evidence="9">
    <location>
        <begin position="104"/>
        <end position="133"/>
    </location>
</feature>
<dbReference type="InterPro" id="IPR047242">
    <property type="entry name" value="CDC5L/Cef1"/>
</dbReference>
<dbReference type="GeneID" id="110748790"/>
<evidence type="ECO:0000256" key="6">
    <source>
        <dbReference type="ARBA" id="ARBA00023125"/>
    </source>
</evidence>
<keyword evidence="3" id="KW-0507">mRNA processing</keyword>
<evidence type="ECO:0000313" key="12">
    <source>
        <dbReference type="Proteomes" id="UP000515124"/>
    </source>
</evidence>
<dbReference type="KEGG" id="pavi:110748790"/>
<accession>A0A6P5RNA1</accession>
<keyword evidence="12" id="KW-1185">Reference proteome</keyword>
<dbReference type="SMART" id="SM00717">
    <property type="entry name" value="SANT"/>
    <property type="match status" value="2"/>
</dbReference>
<proteinExistence type="inferred from homology"/>
<dbReference type="Pfam" id="PF13921">
    <property type="entry name" value="Myb_DNA-bind_6"/>
    <property type="match status" value="1"/>
</dbReference>
<dbReference type="PROSITE" id="PS50090">
    <property type="entry name" value="MYB_LIKE"/>
    <property type="match status" value="2"/>
</dbReference>
<comment type="similarity">
    <text evidence="2">Belongs to the CEF1 family.</text>
</comment>
<keyword evidence="5" id="KW-0677">Repeat</keyword>
<evidence type="ECO:0000256" key="4">
    <source>
        <dbReference type="ARBA" id="ARBA00022728"/>
    </source>
</evidence>
<evidence type="ECO:0000313" key="13">
    <source>
        <dbReference type="RefSeq" id="XP_021804434.1"/>
    </source>
</evidence>
<dbReference type="RefSeq" id="XP_021804434.1">
    <property type="nucleotide sequence ID" value="XM_021948742.1"/>
</dbReference>
<dbReference type="Gramene" id="Pav_sc0000110.1_g160.1.br:mrna">
    <property type="protein sequence ID" value="Pav_sc0000110.1_g160.1.br:mrna"/>
    <property type="gene ID" value="Pav_sc0000110.1_g160.1.br"/>
</dbReference>
<dbReference type="PROSITE" id="PS51294">
    <property type="entry name" value="HTH_MYB"/>
    <property type="match status" value="1"/>
</dbReference>
<keyword evidence="7" id="KW-0508">mRNA splicing</keyword>
<dbReference type="PANTHER" id="PTHR45885:SF1">
    <property type="entry name" value="CELL DIVISION CYCLE 5-LIKE PROTEIN"/>
    <property type="match status" value="1"/>
</dbReference>